<evidence type="ECO:0000313" key="6">
    <source>
        <dbReference type="Proteomes" id="UP000014680"/>
    </source>
</evidence>
<dbReference type="KEGG" id="eiv:EIN_047480"/>
<dbReference type="PRINTS" id="PR00449">
    <property type="entry name" value="RASTRNSFRMNG"/>
</dbReference>
<dbReference type="GO" id="GO:0005525">
    <property type="term" value="F:GTP binding"/>
    <property type="evidence" value="ECO:0007669"/>
    <property type="project" value="UniProtKB-KW"/>
</dbReference>
<evidence type="ECO:0000313" key="5">
    <source>
        <dbReference type="EMBL" id="ELP94455.1"/>
    </source>
</evidence>
<feature type="domain" description="PH" evidence="4">
    <location>
        <begin position="403"/>
        <end position="502"/>
    </location>
</feature>
<evidence type="ECO:0000256" key="3">
    <source>
        <dbReference type="SAM" id="MobiDB-lite"/>
    </source>
</evidence>
<evidence type="ECO:0000259" key="4">
    <source>
        <dbReference type="SMART" id="SM00233"/>
    </source>
</evidence>
<feature type="region of interest" description="Disordered" evidence="3">
    <location>
        <begin position="542"/>
        <end position="579"/>
    </location>
</feature>
<organism evidence="5 6">
    <name type="scientific">Entamoeba invadens IP1</name>
    <dbReference type="NCBI Taxonomy" id="370355"/>
    <lineage>
        <taxon>Eukaryota</taxon>
        <taxon>Amoebozoa</taxon>
        <taxon>Evosea</taxon>
        <taxon>Archamoebae</taxon>
        <taxon>Mastigamoebida</taxon>
        <taxon>Entamoebidae</taxon>
        <taxon>Entamoeba</taxon>
    </lineage>
</organism>
<dbReference type="EMBL" id="KB206215">
    <property type="protein sequence ID" value="ELP94455.1"/>
    <property type="molecule type" value="Genomic_DNA"/>
</dbReference>
<name>A0A0A1UH25_ENTIV</name>
<dbReference type="Proteomes" id="UP000014680">
    <property type="component" value="Unassembled WGS sequence"/>
</dbReference>
<dbReference type="PANTHER" id="PTHR24070">
    <property type="entry name" value="RAS, DI-RAS, AND RHEB FAMILY MEMBERS OF SMALL GTPASE SUPERFAMILY"/>
    <property type="match status" value="1"/>
</dbReference>
<dbReference type="CDD" id="cd00882">
    <property type="entry name" value="Ras_like_GTPase"/>
    <property type="match status" value="1"/>
</dbReference>
<reference evidence="5 6" key="1">
    <citation type="submission" date="2012-10" db="EMBL/GenBank/DDBJ databases">
        <authorList>
            <person name="Zafar N."/>
            <person name="Inman J."/>
            <person name="Hall N."/>
            <person name="Lorenzi H."/>
            <person name="Caler E."/>
        </authorList>
    </citation>
    <scope>NUCLEOTIDE SEQUENCE [LARGE SCALE GENOMIC DNA]</scope>
    <source>
        <strain evidence="5 6">IP1</strain>
    </source>
</reference>
<dbReference type="AlphaFoldDB" id="A0A0A1UH25"/>
<keyword evidence="6" id="KW-1185">Reference proteome</keyword>
<feature type="compositionally biased region" description="Basic and acidic residues" evidence="3">
    <location>
        <begin position="542"/>
        <end position="551"/>
    </location>
</feature>
<dbReference type="SMART" id="SM00233">
    <property type="entry name" value="PH"/>
    <property type="match status" value="1"/>
</dbReference>
<dbReference type="OrthoDB" id="27603at2759"/>
<dbReference type="Gene3D" id="2.30.29.30">
    <property type="entry name" value="Pleckstrin-homology domain (PH domain)/Phosphotyrosine-binding domain (PTB)"/>
    <property type="match status" value="1"/>
</dbReference>
<dbReference type="InterPro" id="IPR001806">
    <property type="entry name" value="Small_GTPase"/>
</dbReference>
<dbReference type="InterPro" id="IPR027417">
    <property type="entry name" value="P-loop_NTPase"/>
</dbReference>
<evidence type="ECO:0000256" key="2">
    <source>
        <dbReference type="ARBA" id="ARBA00023134"/>
    </source>
</evidence>
<dbReference type="GO" id="GO:0003924">
    <property type="term" value="F:GTPase activity"/>
    <property type="evidence" value="ECO:0007669"/>
    <property type="project" value="InterPro"/>
</dbReference>
<evidence type="ECO:0000256" key="1">
    <source>
        <dbReference type="ARBA" id="ARBA00022741"/>
    </source>
</evidence>
<proteinExistence type="predicted"/>
<dbReference type="InterPro" id="IPR020849">
    <property type="entry name" value="Small_GTPase_Ras-type"/>
</dbReference>
<dbReference type="SUPFAM" id="SSF52540">
    <property type="entry name" value="P-loop containing nucleoside triphosphate hydrolases"/>
    <property type="match status" value="1"/>
</dbReference>
<dbReference type="OMA" id="EDPQYPA"/>
<protein>
    <recommendedName>
        <fullName evidence="4">PH domain-containing protein</fullName>
    </recommendedName>
</protein>
<keyword evidence="1" id="KW-0547">Nucleotide-binding</keyword>
<keyword evidence="2" id="KW-0342">GTP-binding</keyword>
<dbReference type="Pfam" id="PF00071">
    <property type="entry name" value="Ras"/>
    <property type="match status" value="1"/>
</dbReference>
<dbReference type="SUPFAM" id="SSF50729">
    <property type="entry name" value="PH domain-like"/>
    <property type="match status" value="1"/>
</dbReference>
<sequence length="579" mass="65211">MSNTYGYSQHESDKYKTLPKTSFTEKYIEAIGLKDTAGQTAFLDVLITSHSPEVTQKFLNKIVGIRSSIITSTTFKYDTPYGSSVFQVRFTPLVGFENSAPLKELHFAGKKAFIVVVSQNEIESAATLDEVQEMCFKTFGQENAESKNVIAIVGDAAYGPCQSVRIHTKERGMHFTDSLEGLSDFLKEVYEQKDVTKSATGNDNVELLILGDSLVGKSTLMSRILAEENNEYIQTRHFATRSKVFELFNPKKSFTLKIIDSPGNIKEIAGFNKERGNTAIITTSVEETMTMLRAKNLLDVNILYLVFDLSSKESYNYALETFTKFKSINTKAKVVVFGNKQDVASEFRVSFETKELKEKADMYYATSFTMISNTELLKIVSKSIKFARPADCLPKVADLVGQIRHSGTVQFGDKKTHKAFLKTDFGKLYYADSEKDMEKKGKVLDLENCILTEEPIELKKGKEVKEALLDIEVDGVKYILKAKTVEERTEWKNALINSKIMCGILEGVKREIFEEIVVVASSMINTNLQNVAETITGVKDKTYDFSKEPPTRDINYVPHTEEPLKGKDSKKDKKDKKKK</sequence>
<accession>A0A0A1UH25</accession>
<dbReference type="GO" id="GO:0016020">
    <property type="term" value="C:membrane"/>
    <property type="evidence" value="ECO:0007669"/>
    <property type="project" value="InterPro"/>
</dbReference>
<feature type="compositionally biased region" description="Basic and acidic residues" evidence="3">
    <location>
        <begin position="559"/>
        <end position="572"/>
    </location>
</feature>
<dbReference type="InterPro" id="IPR001849">
    <property type="entry name" value="PH_domain"/>
</dbReference>
<dbReference type="VEuPathDB" id="AmoebaDB:EIN_047480"/>
<dbReference type="RefSeq" id="XP_004261226.1">
    <property type="nucleotide sequence ID" value="XM_004261178.1"/>
</dbReference>
<dbReference type="GO" id="GO:0007165">
    <property type="term" value="P:signal transduction"/>
    <property type="evidence" value="ECO:0007669"/>
    <property type="project" value="InterPro"/>
</dbReference>
<dbReference type="InterPro" id="IPR011993">
    <property type="entry name" value="PH-like_dom_sf"/>
</dbReference>
<gene>
    <name evidence="5" type="ORF">EIN_047480</name>
</gene>
<dbReference type="Gene3D" id="3.40.50.300">
    <property type="entry name" value="P-loop containing nucleotide triphosphate hydrolases"/>
    <property type="match status" value="1"/>
</dbReference>
<dbReference type="GeneID" id="14893441"/>